<organism evidence="1">
    <name type="scientific">Anguilla anguilla</name>
    <name type="common">European freshwater eel</name>
    <name type="synonym">Muraena anguilla</name>
    <dbReference type="NCBI Taxonomy" id="7936"/>
    <lineage>
        <taxon>Eukaryota</taxon>
        <taxon>Metazoa</taxon>
        <taxon>Chordata</taxon>
        <taxon>Craniata</taxon>
        <taxon>Vertebrata</taxon>
        <taxon>Euteleostomi</taxon>
        <taxon>Actinopterygii</taxon>
        <taxon>Neopterygii</taxon>
        <taxon>Teleostei</taxon>
        <taxon>Anguilliformes</taxon>
        <taxon>Anguillidae</taxon>
        <taxon>Anguilla</taxon>
    </lineage>
</organism>
<sequence>MLDFSSHSVQWIFCYRLSAVCLFVLSAAQLVHSSHLMVYPGAQWTMDFVRTRYWCGGP</sequence>
<proteinExistence type="predicted"/>
<reference evidence="1" key="1">
    <citation type="submission" date="2014-11" db="EMBL/GenBank/DDBJ databases">
        <authorList>
            <person name="Amaro Gonzalez C."/>
        </authorList>
    </citation>
    <scope>NUCLEOTIDE SEQUENCE</scope>
</reference>
<reference evidence="1" key="2">
    <citation type="journal article" date="2015" name="Fish Shellfish Immunol.">
        <title>Early steps in the European eel (Anguilla anguilla)-Vibrio vulnificus interaction in the gills: Role of the RtxA13 toxin.</title>
        <authorList>
            <person name="Callol A."/>
            <person name="Pajuelo D."/>
            <person name="Ebbesson L."/>
            <person name="Teles M."/>
            <person name="MacKenzie S."/>
            <person name="Amaro C."/>
        </authorList>
    </citation>
    <scope>NUCLEOTIDE SEQUENCE</scope>
</reference>
<dbReference type="AlphaFoldDB" id="A0A0E9SL44"/>
<name>A0A0E9SL44_ANGAN</name>
<accession>A0A0E9SL44</accession>
<evidence type="ECO:0000313" key="1">
    <source>
        <dbReference type="EMBL" id="JAH41942.1"/>
    </source>
</evidence>
<protein>
    <submittedName>
        <fullName evidence="1">Uncharacterized protein</fullName>
    </submittedName>
</protein>
<dbReference type="EMBL" id="GBXM01066635">
    <property type="protein sequence ID" value="JAH41942.1"/>
    <property type="molecule type" value="Transcribed_RNA"/>
</dbReference>